<dbReference type="EMBL" id="SRYA01000057">
    <property type="protein sequence ID" value="TGY91448.1"/>
    <property type="molecule type" value="Genomic_DNA"/>
</dbReference>
<accession>A0AC61RQL3</accession>
<reference evidence="1" key="1">
    <citation type="submission" date="2019-04" db="EMBL/GenBank/DDBJ databases">
        <title>Microbes associate with the intestines of laboratory mice.</title>
        <authorList>
            <person name="Navarre W."/>
            <person name="Wong E."/>
            <person name="Huang K."/>
            <person name="Tropini C."/>
            <person name="Ng K."/>
            <person name="Yu B."/>
        </authorList>
    </citation>
    <scope>NUCLEOTIDE SEQUENCE</scope>
    <source>
        <strain evidence="1">NM01_1-7b</strain>
    </source>
</reference>
<comment type="caution">
    <text evidence="1">The sequence shown here is derived from an EMBL/GenBank/DDBJ whole genome shotgun (WGS) entry which is preliminary data.</text>
</comment>
<gene>
    <name evidence="1" type="ORF">E5329_20980</name>
</gene>
<protein>
    <submittedName>
        <fullName evidence="1">DUF4120 domain-containing protein</fullName>
    </submittedName>
</protein>
<dbReference type="Proteomes" id="UP000304953">
    <property type="component" value="Unassembled WGS sequence"/>
</dbReference>
<evidence type="ECO:0000313" key="1">
    <source>
        <dbReference type="EMBL" id="TGY91448.1"/>
    </source>
</evidence>
<sequence length="202" mass="23285">MTDKTLVYMTFRDGCVGLRTVSRSRKSPHRFCIPCQELEGLEHKPEVIVRDIYSFAKLRQDAYAGTVEIALTWLEGNEESVSGYQEAITLPYGRMMECLHKSKPFVWKTLSIDNSAKQAQIVFKSRKNLHAALADGVIRCKLIWFLRGQFRWAYAEKIEIYDDFVPYSFFFRETRNGEAGSSGGIILHGQEDMKTAYYSMHT</sequence>
<proteinExistence type="predicted"/>
<name>A0AC61RQL3_9FIRM</name>
<keyword evidence="2" id="KW-1185">Reference proteome</keyword>
<organism evidence="1 2">
    <name type="scientific">Petralouisia muris</name>
    <dbReference type="NCBI Taxonomy" id="3032872"/>
    <lineage>
        <taxon>Bacteria</taxon>
        <taxon>Bacillati</taxon>
        <taxon>Bacillota</taxon>
        <taxon>Clostridia</taxon>
        <taxon>Lachnospirales</taxon>
        <taxon>Lachnospiraceae</taxon>
        <taxon>Petralouisia</taxon>
    </lineage>
</organism>
<evidence type="ECO:0000313" key="2">
    <source>
        <dbReference type="Proteomes" id="UP000304953"/>
    </source>
</evidence>